<dbReference type="AlphaFoldDB" id="A0A1C5KAJ1"/>
<dbReference type="EMBL" id="FMDM01000033">
    <property type="protein sequence ID" value="SCG79589.1"/>
    <property type="molecule type" value="Genomic_DNA"/>
</dbReference>
<gene>
    <name evidence="2" type="ORF">GA0070213_1335</name>
</gene>
<protein>
    <submittedName>
        <fullName evidence="2">Uncharacterized protein</fullName>
    </submittedName>
</protein>
<sequence length="93" mass="10086">MSVWKRWRIAFPLLALSLLTFVPAVFGTWAWWSENGAAYRVLSIVICLVVAGCVGVSLSIGIKRTEDVPWLRIGLVALGVLATCGLAVVRDSV</sequence>
<keyword evidence="1" id="KW-0472">Membrane</keyword>
<keyword evidence="3" id="KW-1185">Reference proteome</keyword>
<accession>A0A1C5KAJ1</accession>
<evidence type="ECO:0000313" key="2">
    <source>
        <dbReference type="EMBL" id="SCG79589.1"/>
    </source>
</evidence>
<dbReference type="Proteomes" id="UP000199360">
    <property type="component" value="Unassembled WGS sequence"/>
</dbReference>
<reference evidence="3" key="1">
    <citation type="submission" date="2016-06" db="EMBL/GenBank/DDBJ databases">
        <authorList>
            <person name="Varghese N."/>
            <person name="Submissions Spin"/>
        </authorList>
    </citation>
    <scope>NUCLEOTIDE SEQUENCE [LARGE SCALE GENOMIC DNA]</scope>
    <source>
        <strain evidence="3">DSM 45647</strain>
    </source>
</reference>
<name>A0A1C5KAJ1_9ACTN</name>
<evidence type="ECO:0000256" key="1">
    <source>
        <dbReference type="SAM" id="Phobius"/>
    </source>
</evidence>
<proteinExistence type="predicted"/>
<evidence type="ECO:0000313" key="3">
    <source>
        <dbReference type="Proteomes" id="UP000199360"/>
    </source>
</evidence>
<dbReference type="OrthoDB" id="3392557at2"/>
<dbReference type="RefSeq" id="WP_091072717.1">
    <property type="nucleotide sequence ID" value="NZ_FMDM01000033.1"/>
</dbReference>
<keyword evidence="1" id="KW-1133">Transmembrane helix</keyword>
<keyword evidence="1" id="KW-0812">Transmembrane</keyword>
<feature type="transmembrane region" description="Helical" evidence="1">
    <location>
        <begin position="37"/>
        <end position="58"/>
    </location>
</feature>
<organism evidence="2 3">
    <name type="scientific">Micromonospora humi</name>
    <dbReference type="NCBI Taxonomy" id="745366"/>
    <lineage>
        <taxon>Bacteria</taxon>
        <taxon>Bacillati</taxon>
        <taxon>Actinomycetota</taxon>
        <taxon>Actinomycetes</taxon>
        <taxon>Micromonosporales</taxon>
        <taxon>Micromonosporaceae</taxon>
        <taxon>Micromonospora</taxon>
    </lineage>
</organism>
<feature type="transmembrane region" description="Helical" evidence="1">
    <location>
        <begin position="70"/>
        <end position="89"/>
    </location>
</feature>